<evidence type="ECO:0000259" key="2">
    <source>
        <dbReference type="PROSITE" id="PS50013"/>
    </source>
</evidence>
<evidence type="ECO:0000313" key="4">
    <source>
        <dbReference type="Proteomes" id="UP000596660"/>
    </source>
</evidence>
<sequence>MEAQIKTLEQCLEDHNSKIEHKFEEMMKLMQAIQAEKVSTPISEPSTPSSSSNDSFTRSNPTRTLVDWNDFVVDLYARFRDNSTLDAVEQFNKLQQIVFVGGLKPTVKPFVRAFKPSTIASAIDFARLQEENLTTSAQECEVLESDGEFDPQISVHALAGSNSFQTMRVKGVVNGKDFHILIDSGSTHNFVDMSIAAKLVCHLEQIPFQSVVVADGNHIPCTQMCKSFSWMMQGHKFDAEVLLIPLGSCDMVLGIQWLRLLGPIHWDFQKLKMEFDFKEQHIELKRSLNLILFQGKEFNYAGHETIQPEAILDRRIVKLQNHAVVQYLVQWAGFPSYEVTWELAESFEQRFLDFLVSQT</sequence>
<dbReference type="Pfam" id="PF00385">
    <property type="entry name" value="Chromo"/>
    <property type="match status" value="1"/>
</dbReference>
<evidence type="ECO:0000256" key="1">
    <source>
        <dbReference type="SAM" id="MobiDB-lite"/>
    </source>
</evidence>
<dbReference type="GO" id="GO:0004190">
    <property type="term" value="F:aspartic-type endopeptidase activity"/>
    <property type="evidence" value="ECO:0007669"/>
    <property type="project" value="InterPro"/>
</dbReference>
<organism evidence="3 4">
    <name type="scientific">Chenopodium quinoa</name>
    <name type="common">Quinoa</name>
    <dbReference type="NCBI Taxonomy" id="63459"/>
    <lineage>
        <taxon>Eukaryota</taxon>
        <taxon>Viridiplantae</taxon>
        <taxon>Streptophyta</taxon>
        <taxon>Embryophyta</taxon>
        <taxon>Tracheophyta</taxon>
        <taxon>Spermatophyta</taxon>
        <taxon>Magnoliopsida</taxon>
        <taxon>eudicotyledons</taxon>
        <taxon>Gunneridae</taxon>
        <taxon>Pentapetalae</taxon>
        <taxon>Caryophyllales</taxon>
        <taxon>Chenopodiaceae</taxon>
        <taxon>Chenopodioideae</taxon>
        <taxon>Atripliceae</taxon>
        <taxon>Chenopodium</taxon>
    </lineage>
</organism>
<protein>
    <recommendedName>
        <fullName evidence="2">Chromo domain-containing protein</fullName>
    </recommendedName>
</protein>
<dbReference type="CDD" id="cd00024">
    <property type="entry name" value="CD_CSD"/>
    <property type="match status" value="1"/>
</dbReference>
<dbReference type="Gene3D" id="2.40.50.40">
    <property type="match status" value="1"/>
</dbReference>
<dbReference type="Gene3D" id="2.40.70.10">
    <property type="entry name" value="Acid Proteases"/>
    <property type="match status" value="1"/>
</dbReference>
<feature type="compositionally biased region" description="Low complexity" evidence="1">
    <location>
        <begin position="39"/>
        <end position="59"/>
    </location>
</feature>
<dbReference type="Proteomes" id="UP000596660">
    <property type="component" value="Unplaced"/>
</dbReference>
<dbReference type="InterPro" id="IPR016197">
    <property type="entry name" value="Chromo-like_dom_sf"/>
</dbReference>
<dbReference type="GO" id="GO:0006508">
    <property type="term" value="P:proteolysis"/>
    <property type="evidence" value="ECO:0007669"/>
    <property type="project" value="InterPro"/>
</dbReference>
<accession>A0A803N426</accession>
<evidence type="ECO:0000313" key="3">
    <source>
        <dbReference type="EnsemblPlants" id="AUR62040097-RA:cds"/>
    </source>
</evidence>
<dbReference type="InterPro" id="IPR023780">
    <property type="entry name" value="Chromo_domain"/>
</dbReference>
<dbReference type="EnsemblPlants" id="AUR62040097-RA">
    <property type="protein sequence ID" value="AUR62040097-RA:cds"/>
    <property type="gene ID" value="AUR62040097"/>
</dbReference>
<dbReference type="InterPro" id="IPR000953">
    <property type="entry name" value="Chromo/chromo_shadow_dom"/>
</dbReference>
<proteinExistence type="predicted"/>
<name>A0A803N426_CHEQI</name>
<dbReference type="PROSITE" id="PS00141">
    <property type="entry name" value="ASP_PROTEASE"/>
    <property type="match status" value="1"/>
</dbReference>
<dbReference type="PROSITE" id="PS50013">
    <property type="entry name" value="CHROMO_2"/>
    <property type="match status" value="1"/>
</dbReference>
<feature type="domain" description="Chromo" evidence="2">
    <location>
        <begin position="306"/>
        <end position="359"/>
    </location>
</feature>
<feature type="region of interest" description="Disordered" evidence="1">
    <location>
        <begin position="37"/>
        <end position="59"/>
    </location>
</feature>
<dbReference type="CDD" id="cd00303">
    <property type="entry name" value="retropepsin_like"/>
    <property type="match status" value="1"/>
</dbReference>
<dbReference type="Gramene" id="AUR62040097-RA">
    <property type="protein sequence ID" value="AUR62040097-RA:cds"/>
    <property type="gene ID" value="AUR62040097"/>
</dbReference>
<reference evidence="3" key="1">
    <citation type="journal article" date="2017" name="Nature">
        <title>The genome of Chenopodium quinoa.</title>
        <authorList>
            <person name="Jarvis D.E."/>
            <person name="Ho Y.S."/>
            <person name="Lightfoot D.J."/>
            <person name="Schmoeckel S.M."/>
            <person name="Li B."/>
            <person name="Borm T.J.A."/>
            <person name="Ohyanagi H."/>
            <person name="Mineta K."/>
            <person name="Michell C.T."/>
            <person name="Saber N."/>
            <person name="Kharbatia N.M."/>
            <person name="Rupper R.R."/>
            <person name="Sharp A.R."/>
            <person name="Dally N."/>
            <person name="Boughton B.A."/>
            <person name="Woo Y.H."/>
            <person name="Gao G."/>
            <person name="Schijlen E.G.W.M."/>
            <person name="Guo X."/>
            <person name="Momin A.A."/>
            <person name="Negrao S."/>
            <person name="Al-Babili S."/>
            <person name="Gehring C."/>
            <person name="Roessner U."/>
            <person name="Jung C."/>
            <person name="Murphy K."/>
            <person name="Arold S.T."/>
            <person name="Gojobori T."/>
            <person name="van der Linden C.G."/>
            <person name="van Loo E.N."/>
            <person name="Jellen E.N."/>
            <person name="Maughan P.J."/>
            <person name="Tester M."/>
        </authorList>
    </citation>
    <scope>NUCLEOTIDE SEQUENCE [LARGE SCALE GENOMIC DNA]</scope>
    <source>
        <strain evidence="3">cv. PI 614886</strain>
    </source>
</reference>
<keyword evidence="4" id="KW-1185">Reference proteome</keyword>
<dbReference type="SUPFAM" id="SSF54160">
    <property type="entry name" value="Chromo domain-like"/>
    <property type="match status" value="1"/>
</dbReference>
<dbReference type="InterPro" id="IPR021109">
    <property type="entry name" value="Peptidase_aspartic_dom_sf"/>
</dbReference>
<dbReference type="Pfam" id="PF08284">
    <property type="entry name" value="RVP_2"/>
    <property type="match status" value="1"/>
</dbReference>
<reference evidence="3" key="2">
    <citation type="submission" date="2021-03" db="UniProtKB">
        <authorList>
            <consortium name="EnsemblPlants"/>
        </authorList>
    </citation>
    <scope>IDENTIFICATION</scope>
</reference>
<dbReference type="InterPro" id="IPR001969">
    <property type="entry name" value="Aspartic_peptidase_AS"/>
</dbReference>
<dbReference type="AlphaFoldDB" id="A0A803N426"/>
<dbReference type="SUPFAM" id="SSF50630">
    <property type="entry name" value="Acid proteases"/>
    <property type="match status" value="1"/>
</dbReference>